<evidence type="ECO:0000313" key="3">
    <source>
        <dbReference type="EMBL" id="MDC8012063.1"/>
    </source>
</evidence>
<dbReference type="PANTHER" id="PTHR35813:SF1">
    <property type="entry name" value="INNER MEMBRANE PROTEIN YBAN"/>
    <property type="match status" value="1"/>
</dbReference>
<keyword evidence="1" id="KW-0997">Cell inner membrane</keyword>
<gene>
    <name evidence="3" type="ORF">OD750_005835</name>
</gene>
<evidence type="ECO:0000313" key="4">
    <source>
        <dbReference type="Proteomes" id="UP001139971"/>
    </source>
</evidence>
<organism evidence="3 4">
    <name type="scientific">Tahibacter soli</name>
    <dbReference type="NCBI Taxonomy" id="2983605"/>
    <lineage>
        <taxon>Bacteria</taxon>
        <taxon>Pseudomonadati</taxon>
        <taxon>Pseudomonadota</taxon>
        <taxon>Gammaproteobacteria</taxon>
        <taxon>Lysobacterales</taxon>
        <taxon>Rhodanobacteraceae</taxon>
        <taxon>Tahibacter</taxon>
    </lineage>
</organism>
<reference evidence="3" key="1">
    <citation type="submission" date="2023-02" db="EMBL/GenBank/DDBJ databases">
        <title>Tahibacter soli sp. nov. isolated from soil.</title>
        <authorList>
            <person name="Baek J.H."/>
            <person name="Lee J.K."/>
            <person name="Choi D.G."/>
            <person name="Jeon C.O."/>
        </authorList>
    </citation>
    <scope>NUCLEOTIDE SEQUENCE</scope>
    <source>
        <strain evidence="3">BL</strain>
    </source>
</reference>
<comment type="caution">
    <text evidence="3">The sequence shown here is derived from an EMBL/GenBank/DDBJ whole genome shotgun (WGS) entry which is preliminary data.</text>
</comment>
<dbReference type="InterPro" id="IPR007401">
    <property type="entry name" value="DUF454"/>
</dbReference>
<keyword evidence="4" id="KW-1185">Reference proteome</keyword>
<dbReference type="Proteomes" id="UP001139971">
    <property type="component" value="Unassembled WGS sequence"/>
</dbReference>
<sequence>MSYSARAVRIGYLVLGCVLLALGVIGLVLPLMPTTIFLILAAACFGRSSPRLEAKMLAHPHFGPTIRQWREQGAISARGKTLACAGMALGVASFWFFARPGLWLGIGGTAVFVLCAAYVLSRPAPRAEA</sequence>
<dbReference type="RefSeq" id="WP_263543324.1">
    <property type="nucleotide sequence ID" value="NZ_JAOVZO020000003.1"/>
</dbReference>
<evidence type="ECO:0000256" key="2">
    <source>
        <dbReference type="SAM" id="Phobius"/>
    </source>
</evidence>
<keyword evidence="2" id="KW-1133">Transmembrane helix</keyword>
<name>A0A9X3YJY7_9GAMM</name>
<feature type="transmembrane region" description="Helical" evidence="2">
    <location>
        <begin position="12"/>
        <end position="45"/>
    </location>
</feature>
<protein>
    <recommendedName>
        <fullName evidence="1">Inner membrane protein</fullName>
    </recommendedName>
</protein>
<evidence type="ECO:0000256" key="1">
    <source>
        <dbReference type="PIRNR" id="PIRNR016789"/>
    </source>
</evidence>
<dbReference type="EMBL" id="JAOVZO020000003">
    <property type="protein sequence ID" value="MDC8012063.1"/>
    <property type="molecule type" value="Genomic_DNA"/>
</dbReference>
<dbReference type="PIRSF" id="PIRSF016789">
    <property type="entry name" value="DUF454"/>
    <property type="match status" value="1"/>
</dbReference>
<keyword evidence="1" id="KW-1003">Cell membrane</keyword>
<dbReference type="PANTHER" id="PTHR35813">
    <property type="entry name" value="INNER MEMBRANE PROTEIN YBAN"/>
    <property type="match status" value="1"/>
</dbReference>
<dbReference type="Pfam" id="PF04304">
    <property type="entry name" value="DUF454"/>
    <property type="match status" value="1"/>
</dbReference>
<keyword evidence="1 2" id="KW-0472">Membrane</keyword>
<dbReference type="AlphaFoldDB" id="A0A9X3YJY7"/>
<accession>A0A9X3YJY7</accession>
<keyword evidence="2" id="KW-0812">Transmembrane</keyword>
<feature type="transmembrane region" description="Helical" evidence="2">
    <location>
        <begin position="102"/>
        <end position="120"/>
    </location>
</feature>
<dbReference type="GO" id="GO:0005886">
    <property type="term" value="C:plasma membrane"/>
    <property type="evidence" value="ECO:0007669"/>
    <property type="project" value="UniProtKB-SubCell"/>
</dbReference>
<proteinExistence type="predicted"/>
<feature type="transmembrane region" description="Helical" evidence="2">
    <location>
        <begin position="77"/>
        <end position="96"/>
    </location>
</feature>
<comment type="subcellular location">
    <subcellularLocation>
        <location evidence="1">Cell inner membrane</location>
        <topology evidence="1">Multi-pass membrane protein</topology>
    </subcellularLocation>
</comment>